<dbReference type="Proteomes" id="UP000434925">
    <property type="component" value="Unassembled WGS sequence"/>
</dbReference>
<evidence type="ECO:0000259" key="1">
    <source>
        <dbReference type="Pfam" id="PF04073"/>
    </source>
</evidence>
<gene>
    <name evidence="2" type="ORF">F7R14_13065</name>
    <name evidence="3" type="ORF">SAMN04490191_0838</name>
</gene>
<dbReference type="PATRIC" id="fig|163011.3.peg.4218"/>
<feature type="domain" description="YbaK/aminoacyl-tRNA synthetase-associated" evidence="1">
    <location>
        <begin position="23"/>
        <end position="141"/>
    </location>
</feature>
<dbReference type="AlphaFoldDB" id="A0A0J6HCC9"/>
<dbReference type="SUPFAM" id="SSF55826">
    <property type="entry name" value="YbaK/ProRS associated domain"/>
    <property type="match status" value="1"/>
</dbReference>
<dbReference type="GO" id="GO:0002161">
    <property type="term" value="F:aminoacyl-tRNA deacylase activity"/>
    <property type="evidence" value="ECO:0007669"/>
    <property type="project" value="InterPro"/>
</dbReference>
<protein>
    <submittedName>
        <fullName evidence="3">Ala-tRNA(Pro) deacylase</fullName>
    </submittedName>
    <submittedName>
        <fullName evidence="2">YbaK/EbsC family protein</fullName>
    </submittedName>
</protein>
<dbReference type="InterPro" id="IPR036754">
    <property type="entry name" value="YbaK/aa-tRNA-synt-asso_dom_sf"/>
</dbReference>
<evidence type="ECO:0000313" key="4">
    <source>
        <dbReference type="Proteomes" id="UP000182814"/>
    </source>
</evidence>
<keyword evidence="4" id="KW-1185">Reference proteome</keyword>
<evidence type="ECO:0000313" key="5">
    <source>
        <dbReference type="Proteomes" id="UP000434925"/>
    </source>
</evidence>
<name>A0A0J6HCC9_9PSED</name>
<proteinExistence type="predicted"/>
<dbReference type="RefSeq" id="WP_038978418.1">
    <property type="nucleotide sequence ID" value="NZ_JABTYG010000006.1"/>
</dbReference>
<reference evidence="4" key="1">
    <citation type="submission" date="2016-10" db="EMBL/GenBank/DDBJ databases">
        <authorList>
            <person name="Varghese N."/>
            <person name="Submissions S."/>
        </authorList>
    </citation>
    <scope>NUCLEOTIDE SEQUENCE [LARGE SCALE GENOMIC DNA]</scope>
    <source>
        <strain evidence="4">BS3782</strain>
    </source>
</reference>
<dbReference type="Pfam" id="PF04073">
    <property type="entry name" value="tRNA_edit"/>
    <property type="match status" value="1"/>
</dbReference>
<dbReference type="InterPro" id="IPR007214">
    <property type="entry name" value="YbaK/aa-tRNA-synth-assoc-dom"/>
</dbReference>
<evidence type="ECO:0000313" key="3">
    <source>
        <dbReference type="EMBL" id="SDS16238.1"/>
    </source>
</evidence>
<sequence length="155" mass="17268">MRMAKTVQNSLEKAHCEYDIVSHPHSASSLETARLAGIPAERVAKSVILDDRHGHYLMAVLPASRHLDLSKVRGSSEWQITRESNLPHLFDDCERGAVPALGESYGMDMVIDPQLTRQKDIYLEAGNHNNLVHMSVPEFLKMVPHAEVCELSLSA</sequence>
<evidence type="ECO:0000313" key="2">
    <source>
        <dbReference type="EMBL" id="KAB0505414.1"/>
    </source>
</evidence>
<reference evidence="3" key="2">
    <citation type="submission" date="2016-10" db="EMBL/GenBank/DDBJ databases">
        <authorList>
            <person name="de Groot N.N."/>
        </authorList>
    </citation>
    <scope>NUCLEOTIDE SEQUENCE [LARGE SCALE GENOMIC DNA]</scope>
    <source>
        <strain evidence="3">BS3782</strain>
    </source>
</reference>
<dbReference type="EMBL" id="LT629746">
    <property type="protein sequence ID" value="SDS16238.1"/>
    <property type="molecule type" value="Genomic_DNA"/>
</dbReference>
<dbReference type="Gene3D" id="3.90.960.10">
    <property type="entry name" value="YbaK/aminoacyl-tRNA synthetase-associated domain"/>
    <property type="match status" value="1"/>
</dbReference>
<dbReference type="CDD" id="cd04332">
    <property type="entry name" value="YbaK_like"/>
    <property type="match status" value="1"/>
</dbReference>
<accession>A0A0J6HCC9</accession>
<dbReference type="EMBL" id="VZPO01000004">
    <property type="protein sequence ID" value="KAB0505414.1"/>
    <property type="molecule type" value="Genomic_DNA"/>
</dbReference>
<dbReference type="Proteomes" id="UP000182814">
    <property type="component" value="Chromosome I"/>
</dbReference>
<reference evidence="2 5" key="3">
    <citation type="submission" date="2019-09" db="EMBL/GenBank/DDBJ databases">
        <title>Draft genome sequences of 48 bacterial type strains from the CCUG.</title>
        <authorList>
            <person name="Tunovic T."/>
            <person name="Pineiro-Iglesias B."/>
            <person name="Unosson C."/>
            <person name="Inganas E."/>
            <person name="Ohlen M."/>
            <person name="Cardew S."/>
            <person name="Jensie-Markopoulos S."/>
            <person name="Salva-Serra F."/>
            <person name="Jaen-Luchoro D."/>
            <person name="Karlsson R."/>
            <person name="Svensson-Stadler L."/>
            <person name="Chun J."/>
            <person name="Moore E."/>
        </authorList>
    </citation>
    <scope>NUCLEOTIDE SEQUENCE [LARGE SCALE GENOMIC DNA]</scope>
    <source>
        <strain evidence="2 5">CCUG 51522</strain>
    </source>
</reference>
<organism evidence="3 4">
    <name type="scientific">Pseudomonas lini</name>
    <dbReference type="NCBI Taxonomy" id="163011"/>
    <lineage>
        <taxon>Bacteria</taxon>
        <taxon>Pseudomonadati</taxon>
        <taxon>Pseudomonadota</taxon>
        <taxon>Gammaproteobacteria</taxon>
        <taxon>Pseudomonadales</taxon>
        <taxon>Pseudomonadaceae</taxon>
        <taxon>Pseudomonas</taxon>
    </lineage>
</organism>